<keyword evidence="3" id="KW-1185">Reference proteome</keyword>
<dbReference type="Proteomes" id="UP000027222">
    <property type="component" value="Unassembled WGS sequence"/>
</dbReference>
<organism evidence="2 3">
    <name type="scientific">Galerina marginata (strain CBS 339.88)</name>
    <dbReference type="NCBI Taxonomy" id="685588"/>
    <lineage>
        <taxon>Eukaryota</taxon>
        <taxon>Fungi</taxon>
        <taxon>Dikarya</taxon>
        <taxon>Basidiomycota</taxon>
        <taxon>Agaricomycotina</taxon>
        <taxon>Agaricomycetes</taxon>
        <taxon>Agaricomycetidae</taxon>
        <taxon>Agaricales</taxon>
        <taxon>Agaricineae</taxon>
        <taxon>Strophariaceae</taxon>
        <taxon>Galerina</taxon>
    </lineage>
</organism>
<dbReference type="HOGENOM" id="CLU_1631012_0_0_1"/>
<evidence type="ECO:0000313" key="3">
    <source>
        <dbReference type="Proteomes" id="UP000027222"/>
    </source>
</evidence>
<accession>A0A067SS00</accession>
<sequence length="164" mass="18899">MSSSQSQPAPQEPTPQEPAPPAPRRMLPQIWRHSIWRPDAGLIVSPTSRILPSEVVSQKGSTKLHDFSKPRLLDDDQPYLGFYPRRPLYRDKLFSCLAIDAPTLRESIKQQGDGKIPMFGLDGSLIRKWRGLEDPLLHFIFILHKNYPNPFPPIRFPRWPHEFG</sequence>
<evidence type="ECO:0000256" key="1">
    <source>
        <dbReference type="SAM" id="MobiDB-lite"/>
    </source>
</evidence>
<dbReference type="EMBL" id="KL142401">
    <property type="protein sequence ID" value="KDR69538.1"/>
    <property type="molecule type" value="Genomic_DNA"/>
</dbReference>
<reference evidence="3" key="1">
    <citation type="journal article" date="2014" name="Proc. Natl. Acad. Sci. U.S.A.">
        <title>Extensive sampling of basidiomycete genomes demonstrates inadequacy of the white-rot/brown-rot paradigm for wood decay fungi.</title>
        <authorList>
            <person name="Riley R."/>
            <person name="Salamov A.A."/>
            <person name="Brown D.W."/>
            <person name="Nagy L.G."/>
            <person name="Floudas D."/>
            <person name="Held B.W."/>
            <person name="Levasseur A."/>
            <person name="Lombard V."/>
            <person name="Morin E."/>
            <person name="Otillar R."/>
            <person name="Lindquist E.A."/>
            <person name="Sun H."/>
            <person name="LaButti K.M."/>
            <person name="Schmutz J."/>
            <person name="Jabbour D."/>
            <person name="Luo H."/>
            <person name="Baker S.E."/>
            <person name="Pisabarro A.G."/>
            <person name="Walton J.D."/>
            <person name="Blanchette R.A."/>
            <person name="Henrissat B."/>
            <person name="Martin F."/>
            <person name="Cullen D."/>
            <person name="Hibbett D.S."/>
            <person name="Grigoriev I.V."/>
        </authorList>
    </citation>
    <scope>NUCLEOTIDE SEQUENCE [LARGE SCALE GENOMIC DNA]</scope>
    <source>
        <strain evidence="3">CBS 339.88</strain>
    </source>
</reference>
<feature type="compositionally biased region" description="Pro residues" evidence="1">
    <location>
        <begin position="10"/>
        <end position="23"/>
    </location>
</feature>
<feature type="region of interest" description="Disordered" evidence="1">
    <location>
        <begin position="1"/>
        <end position="25"/>
    </location>
</feature>
<name>A0A067SS00_GALM3</name>
<evidence type="ECO:0000313" key="2">
    <source>
        <dbReference type="EMBL" id="KDR69538.1"/>
    </source>
</evidence>
<proteinExistence type="predicted"/>
<feature type="non-terminal residue" evidence="2">
    <location>
        <position position="164"/>
    </location>
</feature>
<gene>
    <name evidence="2" type="ORF">GALMADRAFT_145293</name>
</gene>
<dbReference type="AlphaFoldDB" id="A0A067SS00"/>
<dbReference type="OrthoDB" id="3268696at2759"/>
<protein>
    <submittedName>
        <fullName evidence="2">Uncharacterized protein</fullName>
    </submittedName>
</protein>